<keyword evidence="3" id="KW-1185">Reference proteome</keyword>
<keyword evidence="2" id="KW-0808">Transferase</keyword>
<dbReference type="InterPro" id="IPR002575">
    <property type="entry name" value="Aminoglycoside_PTrfase"/>
</dbReference>
<dbReference type="InterPro" id="IPR011009">
    <property type="entry name" value="Kinase-like_dom_sf"/>
</dbReference>
<proteinExistence type="predicted"/>
<dbReference type="Gene3D" id="3.90.1200.10">
    <property type="match status" value="1"/>
</dbReference>
<sequence>MSAADRSWLLSHLHDLEKRYRELPEGLPRCVVHGDAWQGNVAVIPQRRPVVLDLDHVAIGRPEWDLIPLAVDRMDFQRISEAEYRAFVTAYGGFDVTTWPGYRPLADICELRWLCFALTKADSNKRAAAEAEHRLSCLRGDIPRPWTWSAF</sequence>
<accession>A0ABR6BBJ8</accession>
<feature type="domain" description="Aminoglycoside phosphotransferase" evidence="1">
    <location>
        <begin position="14"/>
        <end position="105"/>
    </location>
</feature>
<comment type="caution">
    <text evidence="2">The sequence shown here is derived from an EMBL/GenBank/DDBJ whole genome shotgun (WGS) entry which is preliminary data.</text>
</comment>
<protein>
    <submittedName>
        <fullName evidence="2">Ser/Thr protein kinase RdoA (MazF antagonist)</fullName>
    </submittedName>
</protein>
<reference evidence="2 3" key="1">
    <citation type="submission" date="2020-08" db="EMBL/GenBank/DDBJ databases">
        <title>Genomic Encyclopedia of Archaeal and Bacterial Type Strains, Phase II (KMG-II): from individual species to whole genera.</title>
        <authorList>
            <person name="Goeker M."/>
        </authorList>
    </citation>
    <scope>NUCLEOTIDE SEQUENCE [LARGE SCALE GENOMIC DNA]</scope>
    <source>
        <strain evidence="2 3">DSM 43850</strain>
    </source>
</reference>
<dbReference type="SUPFAM" id="SSF56112">
    <property type="entry name" value="Protein kinase-like (PK-like)"/>
    <property type="match status" value="1"/>
</dbReference>
<gene>
    <name evidence="2" type="ORF">BC739_001440</name>
</gene>
<name>A0ABR6BBJ8_9PSEU</name>
<evidence type="ECO:0000313" key="2">
    <source>
        <dbReference type="EMBL" id="MBA8924243.1"/>
    </source>
</evidence>
<dbReference type="EMBL" id="JACJID010000001">
    <property type="protein sequence ID" value="MBA8924243.1"/>
    <property type="molecule type" value="Genomic_DNA"/>
</dbReference>
<evidence type="ECO:0000259" key="1">
    <source>
        <dbReference type="Pfam" id="PF01636"/>
    </source>
</evidence>
<dbReference type="GO" id="GO:0016301">
    <property type="term" value="F:kinase activity"/>
    <property type="evidence" value="ECO:0007669"/>
    <property type="project" value="UniProtKB-KW"/>
</dbReference>
<dbReference type="Proteomes" id="UP000517916">
    <property type="component" value="Unassembled WGS sequence"/>
</dbReference>
<evidence type="ECO:0000313" key="3">
    <source>
        <dbReference type="Proteomes" id="UP000517916"/>
    </source>
</evidence>
<keyword evidence="2" id="KW-0418">Kinase</keyword>
<dbReference type="Pfam" id="PF01636">
    <property type="entry name" value="APH"/>
    <property type="match status" value="1"/>
</dbReference>
<organism evidence="2 3">
    <name type="scientific">Kutzneria viridogrisea</name>
    <dbReference type="NCBI Taxonomy" id="47990"/>
    <lineage>
        <taxon>Bacteria</taxon>
        <taxon>Bacillati</taxon>
        <taxon>Actinomycetota</taxon>
        <taxon>Actinomycetes</taxon>
        <taxon>Pseudonocardiales</taxon>
        <taxon>Pseudonocardiaceae</taxon>
        <taxon>Kutzneria</taxon>
    </lineage>
</organism>